<evidence type="ECO:0000313" key="3">
    <source>
        <dbReference type="Proteomes" id="UP000318349"/>
    </source>
</evidence>
<dbReference type="Proteomes" id="UP000318349">
    <property type="component" value="Unassembled WGS sequence"/>
</dbReference>
<evidence type="ECO:0000256" key="1">
    <source>
        <dbReference type="SAM" id="Coils"/>
    </source>
</evidence>
<name>A0A557RL98_9RHOO</name>
<dbReference type="EMBL" id="VMNI01000002">
    <property type="protein sequence ID" value="TVO79542.1"/>
    <property type="molecule type" value="Genomic_DNA"/>
</dbReference>
<reference evidence="2 3" key="1">
    <citation type="submission" date="2019-07" db="EMBL/GenBank/DDBJ databases">
        <title>The pathways for chlorine oxyanion respiration interact through the shared metabolite chlorate.</title>
        <authorList>
            <person name="Barnum T.P."/>
            <person name="Cheng Y."/>
            <person name="Hill K.A."/>
            <person name="Lucas L.N."/>
            <person name="Carlson H.K."/>
            <person name="Coates J.D."/>
        </authorList>
    </citation>
    <scope>NUCLEOTIDE SEQUENCE [LARGE SCALE GENOMIC DNA]</scope>
    <source>
        <strain evidence="2 3">SFB-1</strain>
    </source>
</reference>
<feature type="coiled-coil region" evidence="1">
    <location>
        <begin position="39"/>
        <end position="73"/>
    </location>
</feature>
<evidence type="ECO:0000313" key="2">
    <source>
        <dbReference type="EMBL" id="TVO79542.1"/>
    </source>
</evidence>
<accession>A0A557RL98</accession>
<gene>
    <name evidence="2" type="ORF">FHP89_01970</name>
</gene>
<organism evidence="2 3">
    <name type="scientific">Denitromonas halophila</name>
    <dbReference type="NCBI Taxonomy" id="1629404"/>
    <lineage>
        <taxon>Bacteria</taxon>
        <taxon>Pseudomonadati</taxon>
        <taxon>Pseudomonadota</taxon>
        <taxon>Betaproteobacteria</taxon>
        <taxon>Rhodocyclales</taxon>
        <taxon>Zoogloeaceae</taxon>
        <taxon>Denitromonas</taxon>
    </lineage>
</organism>
<proteinExistence type="predicted"/>
<dbReference type="AlphaFoldDB" id="A0A557RL98"/>
<keyword evidence="1" id="KW-0175">Coiled coil</keyword>
<comment type="caution">
    <text evidence="2">The sequence shown here is derived from an EMBL/GenBank/DDBJ whole genome shotgun (WGS) entry which is preliminary data.</text>
</comment>
<sequence>MNAPETNKLRETLADVIAKHNEASGEYTLLHSQWHEAAAKGEDAKADKLEIEIEKARRLMLRLELRRAALEADIGSAEAVEAAARAAKLKATADSILARAGKRIADIEPLCGTLAELVRALEADFRDWKEARYFAQQSGATPEGFATQENDARVSRIVESLGMSKNRVGSVAKELSRVSVFM</sequence>
<protein>
    <submittedName>
        <fullName evidence="2">Uncharacterized protein</fullName>
    </submittedName>
</protein>